<evidence type="ECO:0000256" key="3">
    <source>
        <dbReference type="ARBA" id="ARBA00022448"/>
    </source>
</evidence>
<comment type="caution">
    <text evidence="6">The sequence shown here is derived from an EMBL/GenBank/DDBJ whole genome shotgun (WGS) entry which is preliminary data.</text>
</comment>
<comment type="similarity">
    <text evidence="2">Belongs to the bacterial solute-binding protein 1 family.</text>
</comment>
<organism evidence="6 7">
    <name type="scientific">Clostridium rhizosphaerae</name>
    <dbReference type="NCBI Taxonomy" id="2803861"/>
    <lineage>
        <taxon>Bacteria</taxon>
        <taxon>Bacillati</taxon>
        <taxon>Bacillota</taxon>
        <taxon>Clostridia</taxon>
        <taxon>Eubacteriales</taxon>
        <taxon>Clostridiaceae</taxon>
        <taxon>Clostridium</taxon>
    </lineage>
</organism>
<evidence type="ECO:0000256" key="5">
    <source>
        <dbReference type="SAM" id="SignalP"/>
    </source>
</evidence>
<gene>
    <name evidence="6" type="ORF">JK636_08140</name>
</gene>
<keyword evidence="7" id="KW-1185">Reference proteome</keyword>
<feature type="chain" id="PRO_5046345658" evidence="5">
    <location>
        <begin position="29"/>
        <end position="415"/>
    </location>
</feature>
<evidence type="ECO:0000256" key="4">
    <source>
        <dbReference type="ARBA" id="ARBA00022729"/>
    </source>
</evidence>
<keyword evidence="4 5" id="KW-0732">Signal</keyword>
<proteinExistence type="inferred from homology"/>
<dbReference type="InterPro" id="IPR006059">
    <property type="entry name" value="SBP"/>
</dbReference>
<dbReference type="EMBL" id="JAESWC010000002">
    <property type="protein sequence ID" value="MBL4935726.1"/>
    <property type="molecule type" value="Genomic_DNA"/>
</dbReference>
<dbReference type="Proteomes" id="UP000632377">
    <property type="component" value="Unassembled WGS sequence"/>
</dbReference>
<protein>
    <submittedName>
        <fullName evidence="6">Extracellular solute-binding protein</fullName>
    </submittedName>
</protein>
<reference evidence="6 7" key="1">
    <citation type="submission" date="2021-01" db="EMBL/GenBank/DDBJ databases">
        <title>Genome public.</title>
        <authorList>
            <person name="Liu C."/>
            <person name="Sun Q."/>
        </authorList>
    </citation>
    <scope>NUCLEOTIDE SEQUENCE [LARGE SCALE GENOMIC DNA]</scope>
    <source>
        <strain evidence="6 7">YIM B02515</strain>
    </source>
</reference>
<dbReference type="SUPFAM" id="SSF53850">
    <property type="entry name" value="Periplasmic binding protein-like II"/>
    <property type="match status" value="1"/>
</dbReference>
<accession>A0ABS1T8Y5</accession>
<evidence type="ECO:0000256" key="1">
    <source>
        <dbReference type="ARBA" id="ARBA00004196"/>
    </source>
</evidence>
<feature type="signal peptide" evidence="5">
    <location>
        <begin position="1"/>
        <end position="28"/>
    </location>
</feature>
<evidence type="ECO:0000313" key="7">
    <source>
        <dbReference type="Proteomes" id="UP000632377"/>
    </source>
</evidence>
<dbReference type="Gene3D" id="3.40.190.10">
    <property type="entry name" value="Periplasmic binding protein-like II"/>
    <property type="match status" value="1"/>
</dbReference>
<dbReference type="PANTHER" id="PTHR43649:SF31">
    <property type="entry name" value="SN-GLYCEROL-3-PHOSPHATE-BINDING PERIPLASMIC PROTEIN UGPB"/>
    <property type="match status" value="1"/>
</dbReference>
<evidence type="ECO:0000256" key="2">
    <source>
        <dbReference type="ARBA" id="ARBA00008520"/>
    </source>
</evidence>
<comment type="subcellular location">
    <subcellularLocation>
        <location evidence="1">Cell envelope</location>
    </subcellularLocation>
</comment>
<keyword evidence="3" id="KW-0813">Transport</keyword>
<sequence>MSCKLRINKSISLILVIFLCITSNGCQKKSSSGESKEKSLNVYVDIKDKNSLNIIKFLTEEYKKENPKSNLKVNDVLGTDGSIEEDISKGTEADVIITNRNTMMELARKGLISDMGQYYEKNKIGDKFYKVVTSYGRVGEKYYGLGMIPYTMEIFYNTDALNKLGVSQPTNIKDMEAVIKKLTANNIKIPVVVGEDLDINTALSTVAASNIIKVSDLDNIYDNKEEYKNKKEMQGIFDGINAAVKYLSINKSLFELGNDSTFTSLTNGSVPLVISTSYYYNELKDGKIGIVEDYSVLNNQKGTVPVIINSIMSIPSNGKNSEEAGKLVKFILDEKTQEKLVKKGFVTGSKKSNEKLSGIGASIEKHLLSSSDNNIAYIYSLPKKFRGAISSKVDNILSGKYSGSEWQDIVNEVYK</sequence>
<evidence type="ECO:0000313" key="6">
    <source>
        <dbReference type="EMBL" id="MBL4935726.1"/>
    </source>
</evidence>
<dbReference type="InterPro" id="IPR050490">
    <property type="entry name" value="Bact_solute-bd_prot1"/>
</dbReference>
<dbReference type="PANTHER" id="PTHR43649">
    <property type="entry name" value="ARABINOSE-BINDING PROTEIN-RELATED"/>
    <property type="match status" value="1"/>
</dbReference>
<name>A0ABS1T8Y5_9CLOT</name>
<dbReference type="RefSeq" id="WP_202748318.1">
    <property type="nucleotide sequence ID" value="NZ_JAESWC010000002.1"/>
</dbReference>
<dbReference type="Pfam" id="PF01547">
    <property type="entry name" value="SBP_bac_1"/>
    <property type="match status" value="1"/>
</dbReference>